<name>X1B9I0_9ZZZZ</name>
<accession>X1B9I0</accession>
<evidence type="ECO:0000313" key="1">
    <source>
        <dbReference type="EMBL" id="GAG91755.1"/>
    </source>
</evidence>
<reference evidence="1" key="1">
    <citation type="journal article" date="2014" name="Front. Microbiol.">
        <title>High frequency of phylogenetically diverse reductive dehalogenase-homologous genes in deep subseafloor sedimentary metagenomes.</title>
        <authorList>
            <person name="Kawai M."/>
            <person name="Futagami T."/>
            <person name="Toyoda A."/>
            <person name="Takaki Y."/>
            <person name="Nishi S."/>
            <person name="Hori S."/>
            <person name="Arai W."/>
            <person name="Tsubouchi T."/>
            <person name="Morono Y."/>
            <person name="Uchiyama I."/>
            <person name="Ito T."/>
            <person name="Fujiyama A."/>
            <person name="Inagaki F."/>
            <person name="Takami H."/>
        </authorList>
    </citation>
    <scope>NUCLEOTIDE SEQUENCE</scope>
    <source>
        <strain evidence="1">Expedition CK06-06</strain>
    </source>
</reference>
<gene>
    <name evidence="1" type="ORF">S01H4_46499</name>
</gene>
<sequence>MQLVRVASSQKVEEIRLRMREQAYLGWLIYLLQPIAIREHRMTFQEWLRGLGLAEGEDKVEDLESMKKKALQIANRIVEMDKKPRS</sequence>
<organism evidence="1">
    <name type="scientific">marine sediment metagenome</name>
    <dbReference type="NCBI Taxonomy" id="412755"/>
    <lineage>
        <taxon>unclassified sequences</taxon>
        <taxon>metagenomes</taxon>
        <taxon>ecological metagenomes</taxon>
    </lineage>
</organism>
<comment type="caution">
    <text evidence="1">The sequence shown here is derived from an EMBL/GenBank/DDBJ whole genome shotgun (WGS) entry which is preliminary data.</text>
</comment>
<proteinExistence type="predicted"/>
<dbReference type="EMBL" id="BART01025992">
    <property type="protein sequence ID" value="GAG91755.1"/>
    <property type="molecule type" value="Genomic_DNA"/>
</dbReference>
<dbReference type="AlphaFoldDB" id="X1B9I0"/>
<protein>
    <submittedName>
        <fullName evidence="1">Uncharacterized protein</fullName>
    </submittedName>
</protein>